<evidence type="ECO:0000259" key="5">
    <source>
        <dbReference type="Pfam" id="PF02868"/>
    </source>
</evidence>
<proteinExistence type="predicted"/>
<reference evidence="6 7" key="1">
    <citation type="journal article" date="2004" name="Science">
        <title>Illuminating the evolutionary history of chlamydiae.</title>
        <authorList>
            <person name="Horn M."/>
            <person name="Collingro A."/>
            <person name="Schmitz-Esser S."/>
            <person name="Beier C.L."/>
            <person name="Purkhold U."/>
            <person name="Fartmann B."/>
            <person name="Brandt P."/>
            <person name="Nyakatura G.J."/>
            <person name="Droege M."/>
            <person name="Frishman D."/>
            <person name="Rattei T."/>
            <person name="Mewes H."/>
            <person name="Wagner M."/>
        </authorList>
    </citation>
    <scope>NUCLEOTIDE SEQUENCE [LARGE SCALE GENOMIC DNA]</scope>
    <source>
        <strain evidence="6 7">UWE25</strain>
    </source>
</reference>
<keyword evidence="4" id="KW-0482">Metalloprotease</keyword>
<dbReference type="PANTHER" id="PTHR33794">
    <property type="entry name" value="BACILLOLYSIN"/>
    <property type="match status" value="1"/>
</dbReference>
<evidence type="ECO:0000256" key="4">
    <source>
        <dbReference type="ARBA" id="ARBA00023049"/>
    </source>
</evidence>
<dbReference type="InterPro" id="IPR001570">
    <property type="entry name" value="Peptidase_M4_C_domain"/>
</dbReference>
<dbReference type="InterPro" id="IPR050728">
    <property type="entry name" value="Zinc_Metalloprotease_M4"/>
</dbReference>
<organism evidence="6 7">
    <name type="scientific">Protochlamydia amoebophila (strain UWE25)</name>
    <dbReference type="NCBI Taxonomy" id="264201"/>
    <lineage>
        <taxon>Bacteria</taxon>
        <taxon>Pseudomonadati</taxon>
        <taxon>Chlamydiota</taxon>
        <taxon>Chlamydiia</taxon>
        <taxon>Parachlamydiales</taxon>
        <taxon>Parachlamydiaceae</taxon>
        <taxon>Candidatus Protochlamydia</taxon>
    </lineage>
</organism>
<evidence type="ECO:0000256" key="3">
    <source>
        <dbReference type="ARBA" id="ARBA00022833"/>
    </source>
</evidence>
<dbReference type="EMBL" id="BX908798">
    <property type="protein sequence ID" value="CAF22784.1"/>
    <property type="molecule type" value="Genomic_DNA"/>
</dbReference>
<feature type="domain" description="Peptidase M4 C-terminal" evidence="5">
    <location>
        <begin position="125"/>
        <end position="264"/>
    </location>
</feature>
<evidence type="ECO:0000313" key="6">
    <source>
        <dbReference type="EMBL" id="CAF22784.1"/>
    </source>
</evidence>
<dbReference type="SUPFAM" id="SSF55486">
    <property type="entry name" value="Metalloproteases ('zincins'), catalytic domain"/>
    <property type="match status" value="1"/>
</dbReference>
<dbReference type="HOGENOM" id="CLU_1029926_0_0_0"/>
<dbReference type="Gene3D" id="1.10.390.10">
    <property type="entry name" value="Neutral Protease Domain 2"/>
    <property type="match status" value="1"/>
</dbReference>
<dbReference type="eggNOG" id="COG3227">
    <property type="taxonomic scope" value="Bacteria"/>
</dbReference>
<dbReference type="RefSeq" id="WP_011174610.1">
    <property type="nucleotide sequence ID" value="NC_005861.2"/>
</dbReference>
<dbReference type="Proteomes" id="UP000000529">
    <property type="component" value="Chromosome"/>
</dbReference>
<keyword evidence="2" id="KW-0378">Hydrolase</keyword>
<dbReference type="KEGG" id="pcu:PC_RS00295"/>
<dbReference type="GO" id="GO:0004222">
    <property type="term" value="F:metalloendopeptidase activity"/>
    <property type="evidence" value="ECO:0007669"/>
    <property type="project" value="InterPro"/>
</dbReference>
<name>Q6MF65_PARUW</name>
<dbReference type="AlphaFoldDB" id="Q6MF65"/>
<gene>
    <name evidence="6" type="ORF">PC_RS00295</name>
</gene>
<keyword evidence="3" id="KW-0862">Zinc</keyword>
<dbReference type="InterPro" id="IPR027268">
    <property type="entry name" value="Peptidase_M4/M1_CTD_sf"/>
</dbReference>
<evidence type="ECO:0000256" key="2">
    <source>
        <dbReference type="ARBA" id="ARBA00022801"/>
    </source>
</evidence>
<evidence type="ECO:0000313" key="7">
    <source>
        <dbReference type="Proteomes" id="UP000000529"/>
    </source>
</evidence>
<dbReference type="Gene3D" id="3.10.170.10">
    <property type="match status" value="1"/>
</dbReference>
<dbReference type="PANTHER" id="PTHR33794:SF1">
    <property type="entry name" value="BACILLOLYSIN"/>
    <property type="match status" value="1"/>
</dbReference>
<keyword evidence="7" id="KW-1185">Reference proteome</keyword>
<evidence type="ECO:0000256" key="1">
    <source>
        <dbReference type="ARBA" id="ARBA00022670"/>
    </source>
</evidence>
<sequence>MGANLSETYNNFSPYQATLVLSYSEQEFLQKNDQIFACRTPQETKLCRKIQQTVEIVKKFYWDTFKLVDIDEERIIPPLFIYYPKKNAYYASKLKHFAFNNEFASQPDIVCHEMTHAVIKHNNPLDHKGESGALDEAIADVVTIEFKQKVGLIDNLWKISHLCDLSTEPEPFKPASTYTHENDYGHVHQNSWIISHTFYLASKQLSHNSIDCNELFKIWFKSMLDLEDKSFRGFRDMTIKVARKKIFHRREFVKEAIIDAWDQTSLLFPKERSNFPSLNYPGKI</sequence>
<keyword evidence="1" id="KW-0645">Protease</keyword>
<protein>
    <recommendedName>
        <fullName evidence="5">Peptidase M4 C-terminal domain-containing protein</fullName>
    </recommendedName>
</protein>
<dbReference type="Pfam" id="PF02868">
    <property type="entry name" value="Peptidase_M4_C"/>
    <property type="match status" value="1"/>
</dbReference>
<accession>Q6MF65</accession>
<dbReference type="GO" id="GO:0006508">
    <property type="term" value="P:proteolysis"/>
    <property type="evidence" value="ECO:0007669"/>
    <property type="project" value="UniProtKB-KW"/>
</dbReference>
<dbReference type="OrthoDB" id="291295at2"/>